<accession>A0A3M8DQS7</accession>
<name>A0A3M8DQS7_9BACL</name>
<organism evidence="1 2">
    <name type="scientific">Brevibacillus fluminis</name>
    <dbReference type="NCBI Taxonomy" id="511487"/>
    <lineage>
        <taxon>Bacteria</taxon>
        <taxon>Bacillati</taxon>
        <taxon>Bacillota</taxon>
        <taxon>Bacilli</taxon>
        <taxon>Bacillales</taxon>
        <taxon>Paenibacillaceae</taxon>
        <taxon>Brevibacillus</taxon>
    </lineage>
</organism>
<evidence type="ECO:0000313" key="2">
    <source>
        <dbReference type="Proteomes" id="UP000271031"/>
    </source>
</evidence>
<keyword evidence="2" id="KW-1185">Reference proteome</keyword>
<sequence length="66" mass="7008">MNGPKEKWKLRPKATRCAAGVPQCSRCGAKAFPFFPPGLAGIAKAGVPLSCKNPFAAVIKKIKKPK</sequence>
<gene>
    <name evidence="1" type="ORF">EDM56_08145</name>
</gene>
<protein>
    <submittedName>
        <fullName evidence="1">Uncharacterized protein</fullName>
    </submittedName>
</protein>
<comment type="caution">
    <text evidence="1">The sequence shown here is derived from an EMBL/GenBank/DDBJ whole genome shotgun (WGS) entry which is preliminary data.</text>
</comment>
<dbReference type="EMBL" id="RHHQ01000007">
    <property type="protein sequence ID" value="RNB90470.1"/>
    <property type="molecule type" value="Genomic_DNA"/>
</dbReference>
<dbReference type="Proteomes" id="UP000271031">
    <property type="component" value="Unassembled WGS sequence"/>
</dbReference>
<dbReference type="AlphaFoldDB" id="A0A3M8DQS7"/>
<reference evidence="1 2" key="1">
    <citation type="submission" date="2018-10" db="EMBL/GenBank/DDBJ databases">
        <title>Phylogenomics of Brevibacillus.</title>
        <authorList>
            <person name="Dunlap C."/>
        </authorList>
    </citation>
    <scope>NUCLEOTIDE SEQUENCE [LARGE SCALE GENOMIC DNA]</scope>
    <source>
        <strain evidence="1 2">JCM 15716</strain>
    </source>
</reference>
<evidence type="ECO:0000313" key="1">
    <source>
        <dbReference type="EMBL" id="RNB90470.1"/>
    </source>
</evidence>
<proteinExistence type="predicted"/>